<keyword evidence="1" id="KW-1133">Transmembrane helix</keyword>
<dbReference type="AlphaFoldDB" id="A0A1B2DC34"/>
<feature type="transmembrane region" description="Helical" evidence="1">
    <location>
        <begin position="162"/>
        <end position="187"/>
    </location>
</feature>
<evidence type="ECO:0000256" key="1">
    <source>
        <dbReference type="SAM" id="Phobius"/>
    </source>
</evidence>
<organism evidence="3">
    <name type="scientific">Paenibacillus sp. BIHB 4019</name>
    <dbReference type="NCBI Taxonomy" id="1870819"/>
    <lineage>
        <taxon>Bacteria</taxon>
        <taxon>Bacillati</taxon>
        <taxon>Bacillota</taxon>
        <taxon>Bacilli</taxon>
        <taxon>Bacillales</taxon>
        <taxon>Paenibacillaceae</taxon>
        <taxon>Paenibacillus</taxon>
    </lineage>
</organism>
<keyword evidence="1" id="KW-0472">Membrane</keyword>
<dbReference type="SMART" id="SM00460">
    <property type="entry name" value="TGc"/>
    <property type="match status" value="1"/>
</dbReference>
<dbReference type="PANTHER" id="PTHR46333:SF2">
    <property type="entry name" value="CYTOKINESIS PROTEIN 3"/>
    <property type="match status" value="1"/>
</dbReference>
<protein>
    <submittedName>
        <fullName evidence="3">Transglutaminase</fullName>
    </submittedName>
</protein>
<dbReference type="PANTHER" id="PTHR46333">
    <property type="entry name" value="CYTOKINESIS PROTEIN 3"/>
    <property type="match status" value="1"/>
</dbReference>
<feature type="domain" description="Transglutaminase-like" evidence="2">
    <location>
        <begin position="307"/>
        <end position="368"/>
    </location>
</feature>
<dbReference type="SUPFAM" id="SSF54001">
    <property type="entry name" value="Cysteine proteinases"/>
    <property type="match status" value="1"/>
</dbReference>
<sequence length="392" mass="43365">MTEWIQTGGQSMMEPVTAAVLLVLLVSLIQGLIRGASGSARRLFFFVWESIVIVACLVLASHWAGKLSPVAADMLRKHVIVPGRALGSIEQVWYTLITSIRDFALLRYVVLFLFIYLLLRVAASGLNPLFELIFRRRVHLDGDGQQQERRMALPRQRAASRVFGAVLGGIHGAGRASIIIGVLFVYVSLLPNGVGAQTIKQSPLYTQAAVLLEPVAGDMLAGRGPVLAEAMQAEFQNILQRKYEVIDYAIPADIEQAAVQVAKDAATDEEKARALYAWIGTRIAYDWDKARNYEEQGIWQEQSPQNTFDTRKGVCIDVARLYDMMARAIDVEVRVVTGLGADGKGGFGPHAWNEVLINGKWLPLDATWASSGDWFNSPDFEQTHIRDKQLSI</sequence>
<dbReference type="EMBL" id="CP016808">
    <property type="protein sequence ID" value="ANY65262.1"/>
    <property type="molecule type" value="Genomic_DNA"/>
</dbReference>
<gene>
    <name evidence="3" type="ORF">BBD42_01285</name>
</gene>
<dbReference type="InterPro" id="IPR038765">
    <property type="entry name" value="Papain-like_cys_pep_sf"/>
</dbReference>
<evidence type="ECO:0000259" key="2">
    <source>
        <dbReference type="SMART" id="SM00460"/>
    </source>
</evidence>
<feature type="transmembrane region" description="Helical" evidence="1">
    <location>
        <begin position="105"/>
        <end position="130"/>
    </location>
</feature>
<keyword evidence="1" id="KW-0812">Transmembrane</keyword>
<dbReference type="Pfam" id="PF01841">
    <property type="entry name" value="Transglut_core"/>
    <property type="match status" value="1"/>
</dbReference>
<accession>A0A1B2DC34</accession>
<proteinExistence type="predicted"/>
<evidence type="ECO:0000313" key="3">
    <source>
        <dbReference type="EMBL" id="ANY65262.1"/>
    </source>
</evidence>
<feature type="transmembrane region" description="Helical" evidence="1">
    <location>
        <begin position="45"/>
        <end position="65"/>
    </location>
</feature>
<reference evidence="3" key="1">
    <citation type="submission" date="2016-08" db="EMBL/GenBank/DDBJ databases">
        <title>Complete Genome Seqeunce of Paenibacillus sp. BIHB 4019 from tea rhizoplane.</title>
        <authorList>
            <person name="Thakur R."/>
            <person name="Swarnkar M.K."/>
            <person name="Gulati A."/>
        </authorList>
    </citation>
    <scope>NUCLEOTIDE SEQUENCE [LARGE SCALE GENOMIC DNA]</scope>
    <source>
        <strain evidence="3">BIHB4019</strain>
    </source>
</reference>
<dbReference type="InterPro" id="IPR052557">
    <property type="entry name" value="CAP/Cytokinesis_protein"/>
</dbReference>
<feature type="transmembrane region" description="Helical" evidence="1">
    <location>
        <begin position="12"/>
        <end position="33"/>
    </location>
</feature>
<dbReference type="Gene3D" id="3.10.620.30">
    <property type="match status" value="1"/>
</dbReference>
<dbReference type="InterPro" id="IPR002931">
    <property type="entry name" value="Transglutaminase-like"/>
</dbReference>
<dbReference type="GO" id="GO:0005737">
    <property type="term" value="C:cytoplasm"/>
    <property type="evidence" value="ECO:0007669"/>
    <property type="project" value="TreeGrafter"/>
</dbReference>
<dbReference type="RefSeq" id="WP_099516670.1">
    <property type="nucleotide sequence ID" value="NZ_CP016808.1"/>
</dbReference>
<name>A0A1B2DC34_9BACL</name>